<evidence type="ECO:0000256" key="1">
    <source>
        <dbReference type="ARBA" id="ARBA00004141"/>
    </source>
</evidence>
<feature type="region of interest" description="Disordered" evidence="6">
    <location>
        <begin position="345"/>
        <end position="395"/>
    </location>
</feature>
<feature type="domain" description="Rhodopsin" evidence="8">
    <location>
        <begin position="55"/>
        <end position="295"/>
    </location>
</feature>
<feature type="transmembrane region" description="Helical" evidence="7">
    <location>
        <begin position="231"/>
        <end position="252"/>
    </location>
</feature>
<keyword evidence="4 7" id="KW-0472">Membrane</keyword>
<protein>
    <recommendedName>
        <fullName evidence="8">Rhodopsin domain-containing protein</fullName>
    </recommendedName>
</protein>
<evidence type="ECO:0000256" key="7">
    <source>
        <dbReference type="SAM" id="Phobius"/>
    </source>
</evidence>
<feature type="transmembrane region" description="Helical" evidence="7">
    <location>
        <begin position="150"/>
        <end position="170"/>
    </location>
</feature>
<sequence>MCAVFYIALFTVPLGILPWFIMAGTAPRNDTHNRSWVIEVVAWPLFGVCALLIILRIWTRTRIIRSFGWDDGFIILAMVCATINSVLITISAHYGTGRHAADLTDSERIMAAKYNWLSQGFHVMSTNWGKVSVAMFLLRIVRKVKHHKWAMYGGIVLLTIINVMCVYTIYGQCTPTARLWNTDIDGSCWEPSVQKNYAFFQGSSSAFSDLALAIYPITTIAGLQMARKVKIGLGCVLSLGIIAMIAAIVKTINLASLSSRDDYSWDTVDLAIWIAVEQYLIILAACIPTLTPLFNIAIYKRSSKRNTSSARKVYSGEQYKRSHGYAQFGSHLGSHNQDYPLRDYTGDTWTTTRRDKSDGDSEDPIIAEEAGQGIMKTTEIHIQTGEMGVSDSRRG</sequence>
<evidence type="ECO:0000259" key="8">
    <source>
        <dbReference type="Pfam" id="PF20684"/>
    </source>
</evidence>
<feature type="transmembrane region" description="Helical" evidence="7">
    <location>
        <begin position="71"/>
        <end position="96"/>
    </location>
</feature>
<dbReference type="AlphaFoldDB" id="A0A5N7CQ78"/>
<keyword evidence="2 7" id="KW-0812">Transmembrane</keyword>
<evidence type="ECO:0000256" key="2">
    <source>
        <dbReference type="ARBA" id="ARBA00022692"/>
    </source>
</evidence>
<dbReference type="InterPro" id="IPR052337">
    <property type="entry name" value="SAT4-like"/>
</dbReference>
<dbReference type="Proteomes" id="UP000326877">
    <property type="component" value="Unassembled WGS sequence"/>
</dbReference>
<organism evidence="9">
    <name type="scientific">Petromyces alliaceus</name>
    <name type="common">Aspergillus alliaceus</name>
    <dbReference type="NCBI Taxonomy" id="209559"/>
    <lineage>
        <taxon>Eukaryota</taxon>
        <taxon>Fungi</taxon>
        <taxon>Dikarya</taxon>
        <taxon>Ascomycota</taxon>
        <taxon>Pezizomycotina</taxon>
        <taxon>Eurotiomycetes</taxon>
        <taxon>Eurotiomycetidae</taxon>
        <taxon>Eurotiales</taxon>
        <taxon>Aspergillaceae</taxon>
        <taxon>Aspergillus</taxon>
        <taxon>Aspergillus subgen. Circumdati</taxon>
    </lineage>
</organism>
<dbReference type="PANTHER" id="PTHR33048:SF164">
    <property type="entry name" value="INTEGRAL MEMBRANE PROTEIN-RELATED"/>
    <property type="match status" value="1"/>
</dbReference>
<accession>A0A5N7CQ78</accession>
<reference evidence="9" key="1">
    <citation type="submission" date="2019-04" db="EMBL/GenBank/DDBJ databases">
        <title>Friends and foes A comparative genomics studyof 23 Aspergillus species from section Flavi.</title>
        <authorList>
            <consortium name="DOE Joint Genome Institute"/>
            <person name="Kjaerbolling I."/>
            <person name="Vesth T."/>
            <person name="Frisvad J.C."/>
            <person name="Nybo J.L."/>
            <person name="Theobald S."/>
            <person name="Kildgaard S."/>
            <person name="Isbrandt T."/>
            <person name="Kuo A."/>
            <person name="Sato A."/>
            <person name="Lyhne E.K."/>
            <person name="Kogle M.E."/>
            <person name="Wiebenga A."/>
            <person name="Kun R.S."/>
            <person name="Lubbers R.J."/>
            <person name="Makela M.R."/>
            <person name="Barry K."/>
            <person name="Chovatia M."/>
            <person name="Clum A."/>
            <person name="Daum C."/>
            <person name="Haridas S."/>
            <person name="He G."/>
            <person name="LaButti K."/>
            <person name="Lipzen A."/>
            <person name="Mondo S."/>
            <person name="Riley R."/>
            <person name="Salamov A."/>
            <person name="Simmons B.A."/>
            <person name="Magnuson J.K."/>
            <person name="Henrissat B."/>
            <person name="Mortensen U.H."/>
            <person name="Larsen T.O."/>
            <person name="Devries R.P."/>
            <person name="Grigoriev I.V."/>
            <person name="Machida M."/>
            <person name="Baker S.E."/>
            <person name="Andersen M.R."/>
        </authorList>
    </citation>
    <scope>NUCLEOTIDE SEQUENCE [LARGE SCALE GENOMIC DNA]</scope>
    <source>
        <strain evidence="9">IBT 14317</strain>
    </source>
</reference>
<evidence type="ECO:0000256" key="6">
    <source>
        <dbReference type="SAM" id="MobiDB-lite"/>
    </source>
</evidence>
<proteinExistence type="inferred from homology"/>
<evidence type="ECO:0000256" key="3">
    <source>
        <dbReference type="ARBA" id="ARBA00022989"/>
    </source>
</evidence>
<keyword evidence="3 7" id="KW-1133">Transmembrane helix</keyword>
<feature type="transmembrane region" description="Helical" evidence="7">
    <location>
        <begin position="5"/>
        <end position="24"/>
    </location>
</feature>
<dbReference type="PANTHER" id="PTHR33048">
    <property type="entry name" value="PTH11-LIKE INTEGRAL MEMBRANE PROTEIN (AFU_ORTHOLOGUE AFUA_5G11245)"/>
    <property type="match status" value="1"/>
</dbReference>
<feature type="transmembrane region" description="Helical" evidence="7">
    <location>
        <begin position="272"/>
        <end position="298"/>
    </location>
</feature>
<dbReference type="GO" id="GO:0016020">
    <property type="term" value="C:membrane"/>
    <property type="evidence" value="ECO:0007669"/>
    <property type="project" value="UniProtKB-SubCell"/>
</dbReference>
<gene>
    <name evidence="9" type="ORF">BDV23DRAFT_144919</name>
</gene>
<dbReference type="EMBL" id="ML735217">
    <property type="protein sequence ID" value="KAE8395838.1"/>
    <property type="molecule type" value="Genomic_DNA"/>
</dbReference>
<feature type="transmembrane region" description="Helical" evidence="7">
    <location>
        <begin position="206"/>
        <end position="224"/>
    </location>
</feature>
<name>A0A5N7CQ78_PETAA</name>
<dbReference type="OrthoDB" id="4682787at2759"/>
<comment type="subcellular location">
    <subcellularLocation>
        <location evidence="1">Membrane</location>
        <topology evidence="1">Multi-pass membrane protein</topology>
    </subcellularLocation>
</comment>
<evidence type="ECO:0000256" key="4">
    <source>
        <dbReference type="ARBA" id="ARBA00023136"/>
    </source>
</evidence>
<dbReference type="InterPro" id="IPR049326">
    <property type="entry name" value="Rhodopsin_dom_fungi"/>
</dbReference>
<dbReference type="Pfam" id="PF20684">
    <property type="entry name" value="Fung_rhodopsin"/>
    <property type="match status" value="1"/>
</dbReference>
<evidence type="ECO:0000256" key="5">
    <source>
        <dbReference type="ARBA" id="ARBA00038359"/>
    </source>
</evidence>
<comment type="similarity">
    <text evidence="5">Belongs to the SAT4 family.</text>
</comment>
<feature type="transmembrane region" description="Helical" evidence="7">
    <location>
        <begin position="36"/>
        <end position="59"/>
    </location>
</feature>
<evidence type="ECO:0000313" key="9">
    <source>
        <dbReference type="EMBL" id="KAE8395838.1"/>
    </source>
</evidence>